<dbReference type="GO" id="GO:0120159">
    <property type="term" value="F:rRNA pseudouridine synthase activity"/>
    <property type="evidence" value="ECO:0007669"/>
    <property type="project" value="UniProtKB-ARBA"/>
</dbReference>
<dbReference type="Proteomes" id="UP000195305">
    <property type="component" value="Unassembled WGS sequence"/>
</dbReference>
<evidence type="ECO:0000256" key="5">
    <source>
        <dbReference type="PROSITE-ProRule" id="PRU00182"/>
    </source>
</evidence>
<dbReference type="PANTHER" id="PTHR21600">
    <property type="entry name" value="MITOCHONDRIAL RNA PSEUDOURIDINE SYNTHASE"/>
    <property type="match status" value="1"/>
</dbReference>
<organism evidence="8 9">
    <name type="scientific">Massilimicrobiota timonensis</name>
    <dbReference type="NCBI Taxonomy" id="1776392"/>
    <lineage>
        <taxon>Bacteria</taxon>
        <taxon>Bacillati</taxon>
        <taxon>Bacillota</taxon>
        <taxon>Erysipelotrichia</taxon>
        <taxon>Erysipelotrichales</taxon>
        <taxon>Erysipelotrichaceae</taxon>
        <taxon>Massilimicrobiota</taxon>
    </lineage>
</organism>
<evidence type="ECO:0000313" key="9">
    <source>
        <dbReference type="Proteomes" id="UP000195305"/>
    </source>
</evidence>
<dbReference type="Gene3D" id="3.10.290.10">
    <property type="entry name" value="RNA-binding S4 domain"/>
    <property type="match status" value="1"/>
</dbReference>
<accession>A0A1Y4T1Z5</accession>
<dbReference type="EMBL" id="NFLJ01000011">
    <property type="protein sequence ID" value="OUQ35013.1"/>
    <property type="molecule type" value="Genomic_DNA"/>
</dbReference>
<dbReference type="InterPro" id="IPR002942">
    <property type="entry name" value="S4_RNA-bd"/>
</dbReference>
<dbReference type="InterPro" id="IPR006145">
    <property type="entry name" value="PsdUridine_synth_RsuA/RluA"/>
</dbReference>
<dbReference type="OrthoDB" id="9807829at2"/>
<sequence>MKTLRIDENYENQRIDKYLKKLLSQAPPQMIYKMLRKKDVKVNGVRVKENYILKKGDLVELFLYEDRFLELTQPQSIFDLPITFDVLYEDDNVLIVNKPAGLLVHEDIHEDVNTLSNQVLTYLYQKGEYDPNQTLGFTPGPVHRLDRNTSGIVIFGKTMRALQDLNEMMKKRHCIDKTYLTICKGYMPSGELIGYMKKDSDRSLARMVSPSTEGALKMHTIVENIQSNQKYSLLKVKIITGRTHQIRLHLSSAGHPIIGDSKYGDFELNRYLKKTYHFQNQFLHAYSICFIKPIGSLKYLQDQVITCPLPHHLEVLKNKLFHEKKL</sequence>
<dbReference type="EC" id="5.4.99.-" evidence="6"/>
<keyword evidence="9" id="KW-1185">Reference proteome</keyword>
<gene>
    <name evidence="8" type="ORF">B5E75_05040</name>
</gene>
<dbReference type="InterPro" id="IPR036986">
    <property type="entry name" value="S4_RNA-bd_sf"/>
</dbReference>
<comment type="similarity">
    <text evidence="2 6">Belongs to the pseudouridine synthase RluA family.</text>
</comment>
<dbReference type="InterPro" id="IPR020103">
    <property type="entry name" value="PsdUridine_synth_cat_dom_sf"/>
</dbReference>
<comment type="catalytic activity">
    <reaction evidence="1 6">
        <text>a uridine in RNA = a pseudouridine in RNA</text>
        <dbReference type="Rhea" id="RHEA:48348"/>
        <dbReference type="Rhea" id="RHEA-COMP:12068"/>
        <dbReference type="Rhea" id="RHEA-COMP:12069"/>
        <dbReference type="ChEBI" id="CHEBI:65314"/>
        <dbReference type="ChEBI" id="CHEBI:65315"/>
    </reaction>
</comment>
<dbReference type="CDD" id="cd02869">
    <property type="entry name" value="PseudoU_synth_RluA_like"/>
    <property type="match status" value="1"/>
</dbReference>
<comment type="function">
    <text evidence="6">Responsible for synthesis of pseudouridine from uracil.</text>
</comment>
<dbReference type="PROSITE" id="PS01129">
    <property type="entry name" value="PSI_RLU"/>
    <property type="match status" value="1"/>
</dbReference>
<dbReference type="SMART" id="SM00363">
    <property type="entry name" value="S4"/>
    <property type="match status" value="1"/>
</dbReference>
<dbReference type="InterPro" id="IPR006225">
    <property type="entry name" value="PsdUridine_synth_RluC/D"/>
</dbReference>
<dbReference type="GO" id="GO:0003723">
    <property type="term" value="F:RNA binding"/>
    <property type="evidence" value="ECO:0007669"/>
    <property type="project" value="UniProtKB-KW"/>
</dbReference>
<evidence type="ECO:0000256" key="4">
    <source>
        <dbReference type="PIRSR" id="PIRSR606225-1"/>
    </source>
</evidence>
<evidence type="ECO:0000256" key="6">
    <source>
        <dbReference type="RuleBase" id="RU362028"/>
    </source>
</evidence>
<dbReference type="InterPro" id="IPR006224">
    <property type="entry name" value="PsdUridine_synth_RluA-like_CS"/>
</dbReference>
<dbReference type="AlphaFoldDB" id="A0A1Y4T1Z5"/>
<dbReference type="SUPFAM" id="SSF55174">
    <property type="entry name" value="Alpha-L RNA-binding motif"/>
    <property type="match status" value="1"/>
</dbReference>
<feature type="domain" description="RNA-binding S4" evidence="7">
    <location>
        <begin position="13"/>
        <end position="73"/>
    </location>
</feature>
<dbReference type="SUPFAM" id="SSF55120">
    <property type="entry name" value="Pseudouridine synthase"/>
    <property type="match status" value="1"/>
</dbReference>
<dbReference type="Pfam" id="PF01479">
    <property type="entry name" value="S4"/>
    <property type="match status" value="1"/>
</dbReference>
<name>A0A1Y4T1Z5_9FIRM</name>
<evidence type="ECO:0000259" key="7">
    <source>
        <dbReference type="SMART" id="SM00363"/>
    </source>
</evidence>
<comment type="caution">
    <text evidence="8">The sequence shown here is derived from an EMBL/GenBank/DDBJ whole genome shotgun (WGS) entry which is preliminary data.</text>
</comment>
<keyword evidence="5" id="KW-0694">RNA-binding</keyword>
<protein>
    <recommendedName>
        <fullName evidence="6">Pseudouridine synthase</fullName>
        <ecNumber evidence="6">5.4.99.-</ecNumber>
    </recommendedName>
</protein>
<feature type="active site" evidence="4">
    <location>
        <position position="146"/>
    </location>
</feature>
<dbReference type="NCBIfam" id="TIGR00005">
    <property type="entry name" value="rluA_subfam"/>
    <property type="match status" value="1"/>
</dbReference>
<dbReference type="RefSeq" id="WP_087357696.1">
    <property type="nucleotide sequence ID" value="NZ_AP031415.1"/>
</dbReference>
<dbReference type="PROSITE" id="PS50889">
    <property type="entry name" value="S4"/>
    <property type="match status" value="1"/>
</dbReference>
<keyword evidence="3 6" id="KW-0413">Isomerase</keyword>
<proteinExistence type="inferred from homology"/>
<dbReference type="Gene3D" id="3.30.2350.10">
    <property type="entry name" value="Pseudouridine synthase"/>
    <property type="match status" value="1"/>
</dbReference>
<dbReference type="PANTHER" id="PTHR21600:SF83">
    <property type="entry name" value="PSEUDOURIDYLATE SYNTHASE RPUSD4, MITOCHONDRIAL"/>
    <property type="match status" value="1"/>
</dbReference>
<dbReference type="GO" id="GO:0000455">
    <property type="term" value="P:enzyme-directed rRNA pseudouridine synthesis"/>
    <property type="evidence" value="ECO:0007669"/>
    <property type="project" value="UniProtKB-ARBA"/>
</dbReference>
<evidence type="ECO:0000256" key="3">
    <source>
        <dbReference type="ARBA" id="ARBA00023235"/>
    </source>
</evidence>
<evidence type="ECO:0000256" key="1">
    <source>
        <dbReference type="ARBA" id="ARBA00000073"/>
    </source>
</evidence>
<dbReference type="InterPro" id="IPR050188">
    <property type="entry name" value="RluA_PseudoU_synthase"/>
</dbReference>
<evidence type="ECO:0000313" key="8">
    <source>
        <dbReference type="EMBL" id="OUQ35013.1"/>
    </source>
</evidence>
<evidence type="ECO:0000256" key="2">
    <source>
        <dbReference type="ARBA" id="ARBA00010876"/>
    </source>
</evidence>
<reference evidence="8 9" key="1">
    <citation type="journal article" date="2018" name="BMC Genomics">
        <title>Whole genome sequencing and function prediction of 133 gut anaerobes isolated from chicken caecum in pure cultures.</title>
        <authorList>
            <person name="Medvecky M."/>
            <person name="Cejkova D."/>
            <person name="Polansky O."/>
            <person name="Karasova D."/>
            <person name="Kubasova T."/>
            <person name="Cizek A."/>
            <person name="Rychlik I."/>
        </authorList>
    </citation>
    <scope>NUCLEOTIDE SEQUENCE [LARGE SCALE GENOMIC DNA]</scope>
    <source>
        <strain evidence="8 9">An13</strain>
    </source>
</reference>
<dbReference type="CDD" id="cd00165">
    <property type="entry name" value="S4"/>
    <property type="match status" value="1"/>
</dbReference>
<dbReference type="Pfam" id="PF00849">
    <property type="entry name" value="PseudoU_synth_2"/>
    <property type="match status" value="1"/>
</dbReference>